<protein>
    <recommendedName>
        <fullName evidence="3">histidine kinase</fullName>
        <ecNumber evidence="3">2.7.13.3</ecNumber>
    </recommendedName>
</protein>
<dbReference type="PROSITE" id="PS50110">
    <property type="entry name" value="RESPONSE_REGULATORY"/>
    <property type="match status" value="1"/>
</dbReference>
<feature type="modified residue" description="4-aspartylphosphate" evidence="9">
    <location>
        <position position="438"/>
    </location>
</feature>
<evidence type="ECO:0000259" key="10">
    <source>
        <dbReference type="PROSITE" id="PS50109"/>
    </source>
</evidence>
<dbReference type="SMART" id="SM00388">
    <property type="entry name" value="HisKA"/>
    <property type="match status" value="1"/>
</dbReference>
<dbReference type="InterPro" id="IPR036097">
    <property type="entry name" value="HisK_dim/P_sf"/>
</dbReference>
<keyword evidence="13" id="KW-1185">Reference proteome</keyword>
<dbReference type="InterPro" id="IPR005467">
    <property type="entry name" value="His_kinase_dom"/>
</dbReference>
<comment type="catalytic activity">
    <reaction evidence="1">
        <text>ATP + protein L-histidine = ADP + protein N-phospho-L-histidine.</text>
        <dbReference type="EC" id="2.7.13.3"/>
    </reaction>
</comment>
<dbReference type="PROSITE" id="PS50109">
    <property type="entry name" value="HIS_KIN"/>
    <property type="match status" value="1"/>
</dbReference>
<dbReference type="FunFam" id="3.30.565.10:FF:000006">
    <property type="entry name" value="Sensor histidine kinase WalK"/>
    <property type="match status" value="1"/>
</dbReference>
<dbReference type="Gene3D" id="3.40.50.2300">
    <property type="match status" value="1"/>
</dbReference>
<evidence type="ECO:0000313" key="13">
    <source>
        <dbReference type="Proteomes" id="UP000290637"/>
    </source>
</evidence>
<dbReference type="InterPro" id="IPR001789">
    <property type="entry name" value="Sig_transdc_resp-reg_receiver"/>
</dbReference>
<dbReference type="SUPFAM" id="SSF55874">
    <property type="entry name" value="ATPase domain of HSP90 chaperone/DNA topoisomerase II/histidine kinase"/>
    <property type="match status" value="1"/>
</dbReference>
<gene>
    <name evidence="12" type="ORF">EWM63_28550</name>
</gene>
<dbReference type="KEGG" id="plue:EWM63_28550"/>
<dbReference type="EC" id="2.7.13.3" evidence="3"/>
<dbReference type="SUPFAM" id="SSF47384">
    <property type="entry name" value="Homodimeric domain of signal transducing histidine kinase"/>
    <property type="match status" value="1"/>
</dbReference>
<accession>A0A4P6L6D3</accession>
<comment type="subcellular location">
    <subcellularLocation>
        <location evidence="2">Cell inner membrane</location>
        <topology evidence="2">Multi-pass membrane protein</topology>
    </subcellularLocation>
</comment>
<dbReference type="EMBL" id="CP035913">
    <property type="protein sequence ID" value="QBE66432.1"/>
    <property type="molecule type" value="Genomic_DNA"/>
</dbReference>
<keyword evidence="8" id="KW-0472">Membrane</keyword>
<dbReference type="Pfam" id="PF00512">
    <property type="entry name" value="HisKA"/>
    <property type="match status" value="1"/>
</dbReference>
<reference evidence="12 13" key="1">
    <citation type="submission" date="2019-02" db="EMBL/GenBank/DDBJ databases">
        <title>Draft Genome Sequences of Six Type Strains of the Genus Massilia.</title>
        <authorList>
            <person name="Miess H."/>
            <person name="Frediansyhah A."/>
            <person name="Gross H."/>
        </authorList>
    </citation>
    <scope>NUCLEOTIDE SEQUENCE [LARGE SCALE GENOMIC DNA]</scope>
    <source>
        <strain evidence="12 13">DSM 17473</strain>
    </source>
</reference>
<evidence type="ECO:0000313" key="12">
    <source>
        <dbReference type="EMBL" id="QBE66432.1"/>
    </source>
</evidence>
<feature type="domain" description="Histidine kinase" evidence="10">
    <location>
        <begin position="149"/>
        <end position="367"/>
    </location>
</feature>
<evidence type="ECO:0000256" key="1">
    <source>
        <dbReference type="ARBA" id="ARBA00000085"/>
    </source>
</evidence>
<dbReference type="SMART" id="SM00448">
    <property type="entry name" value="REC"/>
    <property type="match status" value="1"/>
</dbReference>
<dbReference type="InterPro" id="IPR011006">
    <property type="entry name" value="CheY-like_superfamily"/>
</dbReference>
<dbReference type="InterPro" id="IPR004358">
    <property type="entry name" value="Sig_transdc_His_kin-like_C"/>
</dbReference>
<evidence type="ECO:0000256" key="5">
    <source>
        <dbReference type="ARBA" id="ARBA00022679"/>
    </source>
</evidence>
<evidence type="ECO:0000256" key="2">
    <source>
        <dbReference type="ARBA" id="ARBA00004429"/>
    </source>
</evidence>
<dbReference type="FunFam" id="1.10.287.130:FF:000001">
    <property type="entry name" value="Two-component sensor histidine kinase"/>
    <property type="match status" value="1"/>
</dbReference>
<feature type="domain" description="Response regulatory" evidence="11">
    <location>
        <begin position="388"/>
        <end position="505"/>
    </location>
</feature>
<sequence length="505" mass="54745">MVGLVVENRVLIYAPIGKDGRLIAQLLHRGGVGQHVCTTSAQVVTELTNGAGALLLTDEALDSSLLRSLNHFIQQQPAWSDLPILLMVHSARANDESSGLYDKLGYVSLLERPLQGATILSAVKSALRARERQYMMREIDRRKDEFLAMLAHELRNPLAPVSAASDLLKLGNLSSEKIKQTSEVISRQVRHMTGLIDDLLDVSRVSRGLVNLDSAAVDARQVISGALEQARSFIDAKRHQLILRTSPEHACIQGDHKRLVQILANILNNAAKYTPEGGEISLSMDVDNSEVTFTVSDNGIGIANDVIEHVFEMFAQAERSADRAQGGLGIGLALVKNLVHLHRGRVTVHSDGIGAGSSFKVILPRCAEINHPLVELIVQPQQPTRSPKILVVDDNKDAADMLGLFLEAAGYDVKVVHSATAALSMVAKGNVFDACLLDIGLPDMDGNALATRLRELAPTAESFLIAITGYGQDSDRARTREAGFDEHHVKPVNMDNLLRSLAALP</sequence>
<keyword evidence="7" id="KW-0902">Two-component regulatory system</keyword>
<dbReference type="Gene3D" id="1.10.287.130">
    <property type="match status" value="1"/>
</dbReference>
<dbReference type="GO" id="GO:0005886">
    <property type="term" value="C:plasma membrane"/>
    <property type="evidence" value="ECO:0007669"/>
    <property type="project" value="UniProtKB-SubCell"/>
</dbReference>
<dbReference type="AlphaFoldDB" id="A0A4P6L6D3"/>
<evidence type="ECO:0000256" key="4">
    <source>
        <dbReference type="ARBA" id="ARBA00022553"/>
    </source>
</evidence>
<keyword evidence="5" id="KW-0808">Transferase</keyword>
<dbReference type="GO" id="GO:0000155">
    <property type="term" value="F:phosphorelay sensor kinase activity"/>
    <property type="evidence" value="ECO:0007669"/>
    <property type="project" value="InterPro"/>
</dbReference>
<dbReference type="Pfam" id="PF00072">
    <property type="entry name" value="Response_reg"/>
    <property type="match status" value="1"/>
</dbReference>
<evidence type="ECO:0000259" key="11">
    <source>
        <dbReference type="PROSITE" id="PS50110"/>
    </source>
</evidence>
<dbReference type="CDD" id="cd00082">
    <property type="entry name" value="HisKA"/>
    <property type="match status" value="1"/>
</dbReference>
<proteinExistence type="predicted"/>
<dbReference type="InterPro" id="IPR036890">
    <property type="entry name" value="HATPase_C_sf"/>
</dbReference>
<evidence type="ECO:0000256" key="3">
    <source>
        <dbReference type="ARBA" id="ARBA00012438"/>
    </source>
</evidence>
<evidence type="ECO:0000256" key="9">
    <source>
        <dbReference type="PROSITE-ProRule" id="PRU00169"/>
    </source>
</evidence>
<dbReference type="OrthoDB" id="9768069at2"/>
<keyword evidence="4 9" id="KW-0597">Phosphoprotein</keyword>
<dbReference type="Gene3D" id="3.30.565.10">
    <property type="entry name" value="Histidine kinase-like ATPase, C-terminal domain"/>
    <property type="match status" value="1"/>
</dbReference>
<dbReference type="CDD" id="cd17580">
    <property type="entry name" value="REC_2_DhkD-like"/>
    <property type="match status" value="1"/>
</dbReference>
<dbReference type="PANTHER" id="PTHR43547">
    <property type="entry name" value="TWO-COMPONENT HISTIDINE KINASE"/>
    <property type="match status" value="1"/>
</dbReference>
<keyword evidence="6" id="KW-0418">Kinase</keyword>
<dbReference type="SMART" id="SM00387">
    <property type="entry name" value="HATPase_c"/>
    <property type="match status" value="1"/>
</dbReference>
<evidence type="ECO:0000256" key="6">
    <source>
        <dbReference type="ARBA" id="ARBA00022777"/>
    </source>
</evidence>
<dbReference type="PANTHER" id="PTHR43547:SF2">
    <property type="entry name" value="HYBRID SIGNAL TRANSDUCTION HISTIDINE KINASE C"/>
    <property type="match status" value="1"/>
</dbReference>
<dbReference type="InterPro" id="IPR003661">
    <property type="entry name" value="HisK_dim/P_dom"/>
</dbReference>
<dbReference type="SUPFAM" id="SSF52172">
    <property type="entry name" value="CheY-like"/>
    <property type="match status" value="1"/>
</dbReference>
<dbReference type="Proteomes" id="UP000290637">
    <property type="component" value="Chromosome"/>
</dbReference>
<name>A0A4P6L6D3_9BURK</name>
<dbReference type="PRINTS" id="PR00344">
    <property type="entry name" value="BCTRLSENSOR"/>
</dbReference>
<dbReference type="InterPro" id="IPR003594">
    <property type="entry name" value="HATPase_dom"/>
</dbReference>
<evidence type="ECO:0000256" key="7">
    <source>
        <dbReference type="ARBA" id="ARBA00023012"/>
    </source>
</evidence>
<evidence type="ECO:0000256" key="8">
    <source>
        <dbReference type="ARBA" id="ARBA00023136"/>
    </source>
</evidence>
<dbReference type="Pfam" id="PF02518">
    <property type="entry name" value="HATPase_c"/>
    <property type="match status" value="1"/>
</dbReference>
<organism evidence="12 13">
    <name type="scientific">Pseudoduganella lutea</name>
    <dbReference type="NCBI Taxonomy" id="321985"/>
    <lineage>
        <taxon>Bacteria</taxon>
        <taxon>Pseudomonadati</taxon>
        <taxon>Pseudomonadota</taxon>
        <taxon>Betaproteobacteria</taxon>
        <taxon>Burkholderiales</taxon>
        <taxon>Oxalobacteraceae</taxon>
        <taxon>Telluria group</taxon>
        <taxon>Pseudoduganella</taxon>
    </lineage>
</organism>